<reference evidence="9 10" key="1">
    <citation type="journal article" date="2014" name="Int. J. Syst. Evol. Microbiol.">
        <title>Phylogenomics and the dynamic genome evolution of the genus Streptococcus.</title>
        <authorList>
            <consortium name="The Broad Institute Genome Sequencing Platform"/>
            <person name="Richards V.P."/>
            <person name="Palmer S.R."/>
            <person name="Pavinski Bitar P.D."/>
            <person name="Qin X."/>
            <person name="Weinstock G.M."/>
            <person name="Highlander S.K."/>
            <person name="Town C.D."/>
            <person name="Burne R.A."/>
            <person name="Stanhope M.J."/>
        </authorList>
    </citation>
    <scope>NUCLEOTIDE SEQUENCE [LARGE SCALE GENOMIC DNA]</scope>
    <source>
        <strain evidence="9 10">2285-97</strain>
    </source>
</reference>
<evidence type="ECO:0000259" key="8">
    <source>
        <dbReference type="PROSITE" id="PS50075"/>
    </source>
</evidence>
<accession>G5KFJ8</accession>
<comment type="PTM">
    <text evidence="7">4'-phosphopantetheine is transferred from CoA to a specific serine of apo-ACP by AcpS. This modification is essential for activity because fatty acids are bound in thioester linkage to the sulfhydryl of the prosthetic group.</text>
</comment>
<evidence type="ECO:0000313" key="9">
    <source>
        <dbReference type="EMBL" id="EHJ57285.1"/>
    </source>
</evidence>
<evidence type="ECO:0000256" key="4">
    <source>
        <dbReference type="ARBA" id="ARBA00022832"/>
    </source>
</evidence>
<evidence type="ECO:0000256" key="3">
    <source>
        <dbReference type="ARBA" id="ARBA00022553"/>
    </source>
</evidence>
<proteinExistence type="inferred from homology"/>
<organism evidence="9 10">
    <name type="scientific">Streptococcus urinalis 2285-97</name>
    <dbReference type="NCBI Taxonomy" id="764291"/>
    <lineage>
        <taxon>Bacteria</taxon>
        <taxon>Bacillati</taxon>
        <taxon>Bacillota</taxon>
        <taxon>Bacilli</taxon>
        <taxon>Lactobacillales</taxon>
        <taxon>Streptococcaceae</taxon>
        <taxon>Streptococcus</taxon>
    </lineage>
</organism>
<dbReference type="EMBL" id="AEUZ02000001">
    <property type="protein sequence ID" value="EHJ57285.1"/>
    <property type="molecule type" value="Genomic_DNA"/>
</dbReference>
<dbReference type="PANTHER" id="PTHR20863">
    <property type="entry name" value="ACYL CARRIER PROTEIN"/>
    <property type="match status" value="1"/>
</dbReference>
<dbReference type="UniPathway" id="UPA00094"/>
<dbReference type="HAMAP" id="MF_01217">
    <property type="entry name" value="Acyl_carrier"/>
    <property type="match status" value="1"/>
</dbReference>
<dbReference type="Pfam" id="PF00550">
    <property type="entry name" value="PP-binding"/>
    <property type="match status" value="1"/>
</dbReference>
<keyword evidence="6 7" id="KW-0275">Fatty acid biosynthesis</keyword>
<keyword evidence="1 7" id="KW-0596">Phosphopantetheine</keyword>
<dbReference type="GO" id="GO:0000035">
    <property type="term" value="F:acyl binding"/>
    <property type="evidence" value="ECO:0007669"/>
    <property type="project" value="TreeGrafter"/>
</dbReference>
<dbReference type="InterPro" id="IPR003231">
    <property type="entry name" value="ACP"/>
</dbReference>
<dbReference type="SUPFAM" id="SSF47336">
    <property type="entry name" value="ACP-like"/>
    <property type="match status" value="1"/>
</dbReference>
<comment type="subcellular location">
    <subcellularLocation>
        <location evidence="7">Cytoplasm</location>
    </subcellularLocation>
</comment>
<keyword evidence="7" id="KW-0963">Cytoplasm</keyword>
<evidence type="ECO:0000313" key="10">
    <source>
        <dbReference type="Proteomes" id="UP000005388"/>
    </source>
</evidence>
<evidence type="ECO:0000256" key="6">
    <source>
        <dbReference type="ARBA" id="ARBA00023160"/>
    </source>
</evidence>
<keyword evidence="10" id="KW-1185">Reference proteome</keyword>
<sequence>MTREAIFERLVTLIREQRQDSSLDVTPHMSLKDDLGVDSIELVEFIINIEDDFNIEIPDDEVDNMTSMEDLLDYLQGKLNK</sequence>
<dbReference type="InterPro" id="IPR036736">
    <property type="entry name" value="ACP-like_sf"/>
</dbReference>
<dbReference type="STRING" id="764291.STRUR_2265"/>
<dbReference type="PANTHER" id="PTHR20863:SF76">
    <property type="entry name" value="CARRIER DOMAIN-CONTAINING PROTEIN"/>
    <property type="match status" value="1"/>
</dbReference>
<keyword evidence="5 7" id="KW-0443">Lipid metabolism</keyword>
<dbReference type="GO" id="GO:0005829">
    <property type="term" value="C:cytosol"/>
    <property type="evidence" value="ECO:0007669"/>
    <property type="project" value="TreeGrafter"/>
</dbReference>
<evidence type="ECO:0000256" key="7">
    <source>
        <dbReference type="HAMAP-Rule" id="MF_01217"/>
    </source>
</evidence>
<dbReference type="GO" id="GO:0016020">
    <property type="term" value="C:membrane"/>
    <property type="evidence" value="ECO:0007669"/>
    <property type="project" value="GOC"/>
</dbReference>
<dbReference type="PROSITE" id="PS50075">
    <property type="entry name" value="CARRIER"/>
    <property type="match status" value="1"/>
</dbReference>
<name>G5KFJ8_9STRE</name>
<dbReference type="RefSeq" id="WP_006740001.1">
    <property type="nucleotide sequence ID" value="NZ_AEUZ02000001.1"/>
</dbReference>
<protein>
    <recommendedName>
        <fullName evidence="7">Acyl carrier protein</fullName>
        <shortName evidence="7">ACP</shortName>
    </recommendedName>
</protein>
<dbReference type="NCBIfam" id="NF009104">
    <property type="entry name" value="PRK12449.1"/>
    <property type="match status" value="1"/>
</dbReference>
<comment type="pathway">
    <text evidence="7">Lipid metabolism; fatty acid biosynthesis.</text>
</comment>
<dbReference type="GO" id="GO:0000036">
    <property type="term" value="F:acyl carrier activity"/>
    <property type="evidence" value="ECO:0007669"/>
    <property type="project" value="UniProtKB-UniRule"/>
</dbReference>
<keyword evidence="4 7" id="KW-0276">Fatty acid metabolism</keyword>
<dbReference type="Proteomes" id="UP000005388">
    <property type="component" value="Unassembled WGS sequence"/>
</dbReference>
<comment type="similarity">
    <text evidence="7">Belongs to the acyl carrier protein (ACP) family.</text>
</comment>
<dbReference type="Gene3D" id="1.10.1200.10">
    <property type="entry name" value="ACP-like"/>
    <property type="match status" value="1"/>
</dbReference>
<keyword evidence="3 7" id="KW-0597">Phosphoprotein</keyword>
<feature type="modified residue" description="O-(pantetheine 4'-phosphoryl)serine" evidence="7">
    <location>
        <position position="39"/>
    </location>
</feature>
<evidence type="ECO:0000256" key="5">
    <source>
        <dbReference type="ARBA" id="ARBA00023098"/>
    </source>
</evidence>
<comment type="caution">
    <text evidence="9">The sequence shown here is derived from an EMBL/GenBank/DDBJ whole genome shotgun (WGS) entry which is preliminary data.</text>
</comment>
<dbReference type="NCBIfam" id="NF002150">
    <property type="entry name" value="PRK00982.1-4"/>
    <property type="match status" value="1"/>
</dbReference>
<keyword evidence="2 7" id="KW-0444">Lipid biosynthesis</keyword>
<gene>
    <name evidence="7" type="primary">acpP</name>
    <name evidence="9" type="ORF">STRUR_2265</name>
</gene>
<feature type="domain" description="Carrier" evidence="8">
    <location>
        <begin position="4"/>
        <end position="79"/>
    </location>
</feature>
<dbReference type="eggNOG" id="COG0236">
    <property type="taxonomic scope" value="Bacteria"/>
</dbReference>
<comment type="function">
    <text evidence="7">Carrier of the growing fatty acid chain in fatty acid biosynthesis.</text>
</comment>
<dbReference type="InterPro" id="IPR009081">
    <property type="entry name" value="PP-bd_ACP"/>
</dbReference>
<dbReference type="GO" id="GO:0009245">
    <property type="term" value="P:lipid A biosynthetic process"/>
    <property type="evidence" value="ECO:0007669"/>
    <property type="project" value="TreeGrafter"/>
</dbReference>
<dbReference type="AlphaFoldDB" id="G5KFJ8"/>
<evidence type="ECO:0000256" key="2">
    <source>
        <dbReference type="ARBA" id="ARBA00022516"/>
    </source>
</evidence>
<evidence type="ECO:0000256" key="1">
    <source>
        <dbReference type="ARBA" id="ARBA00022450"/>
    </source>
</evidence>